<dbReference type="OrthoDB" id="9814807at2"/>
<evidence type="ECO:0000313" key="4">
    <source>
        <dbReference type="Proteomes" id="UP000292120"/>
    </source>
</evidence>
<evidence type="ECO:0000256" key="1">
    <source>
        <dbReference type="SAM" id="Phobius"/>
    </source>
</evidence>
<dbReference type="InterPro" id="IPR002656">
    <property type="entry name" value="Acyl_transf_3_dom"/>
</dbReference>
<feature type="transmembrane region" description="Helical" evidence="1">
    <location>
        <begin position="224"/>
        <end position="241"/>
    </location>
</feature>
<dbReference type="RefSeq" id="WP_130967572.1">
    <property type="nucleotide sequence ID" value="NZ_SIXI01000003.1"/>
</dbReference>
<gene>
    <name evidence="3" type="ORF">EYS42_07930</name>
</gene>
<keyword evidence="3" id="KW-0012">Acyltransferase</keyword>
<keyword evidence="4" id="KW-1185">Reference proteome</keyword>
<dbReference type="Pfam" id="PF01757">
    <property type="entry name" value="Acyl_transf_3"/>
    <property type="match status" value="1"/>
</dbReference>
<protein>
    <submittedName>
        <fullName evidence="3">Acyltransferase</fullName>
    </submittedName>
</protein>
<feature type="transmembrane region" description="Helical" evidence="1">
    <location>
        <begin position="12"/>
        <end position="31"/>
    </location>
</feature>
<evidence type="ECO:0000313" key="3">
    <source>
        <dbReference type="EMBL" id="TBO31171.1"/>
    </source>
</evidence>
<keyword evidence="1" id="KW-0472">Membrane</keyword>
<organism evidence="3 4">
    <name type="scientific">Aquabacterium lacunae</name>
    <dbReference type="NCBI Taxonomy" id="2528630"/>
    <lineage>
        <taxon>Bacteria</taxon>
        <taxon>Pseudomonadati</taxon>
        <taxon>Pseudomonadota</taxon>
        <taxon>Betaproteobacteria</taxon>
        <taxon>Burkholderiales</taxon>
        <taxon>Aquabacterium</taxon>
    </lineage>
</organism>
<dbReference type="EMBL" id="SIXI01000003">
    <property type="protein sequence ID" value="TBO31171.1"/>
    <property type="molecule type" value="Genomic_DNA"/>
</dbReference>
<dbReference type="AlphaFoldDB" id="A0A4Q9GY74"/>
<feature type="transmembrane region" description="Helical" evidence="1">
    <location>
        <begin position="52"/>
        <end position="72"/>
    </location>
</feature>
<dbReference type="GO" id="GO:0016747">
    <property type="term" value="F:acyltransferase activity, transferring groups other than amino-acyl groups"/>
    <property type="evidence" value="ECO:0007669"/>
    <property type="project" value="InterPro"/>
</dbReference>
<dbReference type="InterPro" id="IPR050879">
    <property type="entry name" value="Acyltransferase_3"/>
</dbReference>
<dbReference type="PANTHER" id="PTHR23028">
    <property type="entry name" value="ACETYLTRANSFERASE"/>
    <property type="match status" value="1"/>
</dbReference>
<sequence>MNQNHRAPGLDVLRGLAIAMVLLYHGSCVLTDPQIAALPPPAEALLLVFKQCWSGVHLFFVLSGFLITGILLDTQSQPGALGHFYVRRAARILPAYLLMVGLLWLTGTVTTPYVLVCLLFLCNMPGLLAQQSEYGPFWSLSVEEQFYLVWPWVLRLCRPEWRSAMCLAMILGMPLWKWALLAWAPPAFQDISYKTWVLADFFAAGALVAVWHRQGHSLSGVGRVLLMAGALGLAWQMAWASNLSSSWAQVLRLSPWLLLFCGALCVMLTAKAPRSGTLSAGLAWLSHISFGVYLVHQWVYDRLAPWVSLVEPQASPIDRFLWITGVGTLLSVGIAWCSRHTLEQWFLTQATRPHRG</sequence>
<feature type="transmembrane region" description="Helical" evidence="1">
    <location>
        <begin position="164"/>
        <end position="184"/>
    </location>
</feature>
<keyword evidence="1" id="KW-0812">Transmembrane</keyword>
<reference evidence="3 4" key="1">
    <citation type="submission" date="2019-02" db="EMBL/GenBank/DDBJ databases">
        <title>Aquabacterium sp. strain KMB7.</title>
        <authorList>
            <person name="Chen W.-M."/>
        </authorList>
    </citation>
    <scope>NUCLEOTIDE SEQUENCE [LARGE SCALE GENOMIC DNA]</scope>
    <source>
        <strain evidence="3 4">KMB7</strain>
    </source>
</reference>
<feature type="transmembrane region" description="Helical" evidence="1">
    <location>
        <begin position="253"/>
        <end position="270"/>
    </location>
</feature>
<feature type="transmembrane region" description="Helical" evidence="1">
    <location>
        <begin position="92"/>
        <end position="121"/>
    </location>
</feature>
<feature type="transmembrane region" description="Helical" evidence="1">
    <location>
        <begin position="320"/>
        <end position="337"/>
    </location>
</feature>
<name>A0A4Q9GY74_9BURK</name>
<dbReference type="Proteomes" id="UP000292120">
    <property type="component" value="Unassembled WGS sequence"/>
</dbReference>
<dbReference type="GO" id="GO:0016020">
    <property type="term" value="C:membrane"/>
    <property type="evidence" value="ECO:0007669"/>
    <property type="project" value="TreeGrafter"/>
</dbReference>
<feature type="transmembrane region" description="Helical" evidence="1">
    <location>
        <begin position="282"/>
        <end position="300"/>
    </location>
</feature>
<accession>A0A4Q9GY74</accession>
<dbReference type="PANTHER" id="PTHR23028:SF53">
    <property type="entry name" value="ACYL_TRANSF_3 DOMAIN-CONTAINING PROTEIN"/>
    <property type="match status" value="1"/>
</dbReference>
<keyword evidence="3" id="KW-0808">Transferase</keyword>
<feature type="domain" description="Acyltransferase 3" evidence="2">
    <location>
        <begin position="9"/>
        <end position="336"/>
    </location>
</feature>
<dbReference type="GO" id="GO:0000271">
    <property type="term" value="P:polysaccharide biosynthetic process"/>
    <property type="evidence" value="ECO:0007669"/>
    <property type="project" value="TreeGrafter"/>
</dbReference>
<comment type="caution">
    <text evidence="3">The sequence shown here is derived from an EMBL/GenBank/DDBJ whole genome shotgun (WGS) entry which is preliminary data.</text>
</comment>
<proteinExistence type="predicted"/>
<evidence type="ECO:0000259" key="2">
    <source>
        <dbReference type="Pfam" id="PF01757"/>
    </source>
</evidence>
<feature type="transmembrane region" description="Helical" evidence="1">
    <location>
        <begin position="196"/>
        <end position="212"/>
    </location>
</feature>
<keyword evidence="1" id="KW-1133">Transmembrane helix</keyword>